<accession>W5J7W6</accession>
<dbReference type="SUPFAM" id="SSF52058">
    <property type="entry name" value="L domain-like"/>
    <property type="match status" value="1"/>
</dbReference>
<dbReference type="eggNOG" id="ENOG502T9H0">
    <property type="taxonomic scope" value="Eukaryota"/>
</dbReference>
<feature type="region of interest" description="Disordered" evidence="3">
    <location>
        <begin position="304"/>
        <end position="341"/>
    </location>
</feature>
<keyword evidence="8" id="KW-1185">Reference proteome</keyword>
<keyword evidence="5" id="KW-0732">Signal</keyword>
<keyword evidence="4" id="KW-0472">Membrane</keyword>
<reference evidence="6" key="3">
    <citation type="journal article" date="2013" name="Nucleic Acids Res.">
        <title>The genome of Anopheles darlingi, the main neotropical malaria vector.</title>
        <authorList>
            <person name="Marinotti O."/>
            <person name="Cerqueira G.C."/>
            <person name="de Almeida L.G."/>
            <person name="Ferro M.I."/>
            <person name="Loreto E.L."/>
            <person name="Zaha A."/>
            <person name="Teixeira S.M."/>
            <person name="Wespiser A.R."/>
            <person name="Almeida E Silva A."/>
            <person name="Schlindwein A.D."/>
            <person name="Pacheco A.C."/>
            <person name="Silva A.L."/>
            <person name="Graveley B.R."/>
            <person name="Walenz B.P."/>
            <person name="Lima Bde A."/>
            <person name="Ribeiro C.A."/>
            <person name="Nunes-Silva C.G."/>
            <person name="de Carvalho C.R."/>
            <person name="Soares C.M."/>
            <person name="de Menezes C.B."/>
            <person name="Matiolli C."/>
            <person name="Caffrey D."/>
            <person name="Araujo D.A."/>
            <person name="de Oliveira D.M."/>
            <person name="Golenbock D."/>
            <person name="Grisard E.C."/>
            <person name="Fantinatti-Garboggini F."/>
            <person name="de Carvalho F.M."/>
            <person name="Barcellos F.G."/>
            <person name="Prosdocimi F."/>
            <person name="May G."/>
            <person name="Azevedo Junior G.M."/>
            <person name="Guimaraes G.M."/>
            <person name="Goldman G.H."/>
            <person name="Padilha I.Q."/>
            <person name="Batista Jda S."/>
            <person name="Ferro J.A."/>
            <person name="Ribeiro J.M."/>
            <person name="Fietto J.L."/>
            <person name="Dabbas K.M."/>
            <person name="Cerdeira L."/>
            <person name="Agnez-Lima L.F."/>
            <person name="Brocchi M."/>
            <person name="de Carvalho M.O."/>
            <person name="Teixeira Mde M."/>
            <person name="Diniz Maia Mde M."/>
            <person name="Goldman M.H."/>
            <person name="Cruz Schneider M.P."/>
            <person name="Felipe M.S."/>
            <person name="Hungria M."/>
            <person name="Nicolas M.F."/>
            <person name="Pereira M."/>
            <person name="Montes M.A."/>
            <person name="Cantao M.E."/>
            <person name="Vincentz M."/>
            <person name="Rafael M.S."/>
            <person name="Silverman N."/>
            <person name="Stoco P.H."/>
            <person name="Souza R.C."/>
            <person name="Vicentini R."/>
            <person name="Gazzinelli R.T."/>
            <person name="Neves Rde O."/>
            <person name="Silva R."/>
            <person name="Astolfi-Filho S."/>
            <person name="Maciel T.E."/>
            <person name="Urmenyi T.P."/>
            <person name="Tadei W.P."/>
            <person name="Camargo E.P."/>
            <person name="de Vasconcelos A.T."/>
        </authorList>
    </citation>
    <scope>NUCLEOTIDE SEQUENCE</scope>
</reference>
<feature type="compositionally biased region" description="Low complexity" evidence="3">
    <location>
        <begin position="318"/>
        <end position="333"/>
    </location>
</feature>
<keyword evidence="1" id="KW-0433">Leucine-rich repeat</keyword>
<feature type="chain" id="PRO_5010155017" evidence="5">
    <location>
        <begin position="20"/>
        <end position="390"/>
    </location>
</feature>
<organism evidence="6">
    <name type="scientific">Anopheles darlingi</name>
    <name type="common">Mosquito</name>
    <dbReference type="NCBI Taxonomy" id="43151"/>
    <lineage>
        <taxon>Eukaryota</taxon>
        <taxon>Metazoa</taxon>
        <taxon>Ecdysozoa</taxon>
        <taxon>Arthropoda</taxon>
        <taxon>Hexapoda</taxon>
        <taxon>Insecta</taxon>
        <taxon>Pterygota</taxon>
        <taxon>Neoptera</taxon>
        <taxon>Endopterygota</taxon>
        <taxon>Diptera</taxon>
        <taxon>Nematocera</taxon>
        <taxon>Culicoidea</taxon>
        <taxon>Culicidae</taxon>
        <taxon>Anophelinae</taxon>
        <taxon>Anopheles</taxon>
    </lineage>
</organism>
<evidence type="ECO:0000313" key="6">
    <source>
        <dbReference type="EMBL" id="ETN59478.1"/>
    </source>
</evidence>
<dbReference type="AlphaFoldDB" id="W5J7W6"/>
<dbReference type="InterPro" id="IPR001611">
    <property type="entry name" value="Leu-rich_rpt"/>
</dbReference>
<feature type="transmembrane region" description="Helical" evidence="4">
    <location>
        <begin position="346"/>
        <end position="367"/>
    </location>
</feature>
<name>W5J7W6_ANODA</name>
<feature type="signal peptide" evidence="5">
    <location>
        <begin position="1"/>
        <end position="19"/>
    </location>
</feature>
<protein>
    <submittedName>
        <fullName evidence="6 7">Uncharacterized protein</fullName>
    </submittedName>
</protein>
<evidence type="ECO:0000256" key="5">
    <source>
        <dbReference type="SAM" id="SignalP"/>
    </source>
</evidence>
<keyword evidence="4" id="KW-1133">Transmembrane helix</keyword>
<dbReference type="OMA" id="RRNEATH"/>
<dbReference type="EMBL" id="ADMH02002078">
    <property type="protein sequence ID" value="ETN59478.1"/>
    <property type="molecule type" value="Genomic_DNA"/>
</dbReference>
<dbReference type="Gene3D" id="3.80.10.10">
    <property type="entry name" value="Ribonuclease Inhibitor"/>
    <property type="match status" value="1"/>
</dbReference>
<dbReference type="STRING" id="43151.W5J7W6"/>
<reference evidence="7" key="4">
    <citation type="submission" date="2015-06" db="UniProtKB">
        <authorList>
            <consortium name="EnsemblMetazoa"/>
        </authorList>
    </citation>
    <scope>IDENTIFICATION</scope>
</reference>
<evidence type="ECO:0000256" key="1">
    <source>
        <dbReference type="ARBA" id="ARBA00022614"/>
    </source>
</evidence>
<dbReference type="PANTHER" id="PTHR24366:SF96">
    <property type="entry name" value="LEUCINE RICH REPEAT CONTAINING 53"/>
    <property type="match status" value="1"/>
</dbReference>
<dbReference type="HOGENOM" id="CLU_708259_0_0_1"/>
<sequence>MKLLLIALIALYSIQEALSANCLIENYEYAPNYVAECCVLKGLKTDGAASGDSSVKCVAIVNASFKRLTTAFYERFPLLEHLIVRNSDLEFLHISRNVRKIDASGNKIKSVSVQGGDALLELNLRSNPINDIDSIGGLLSLTKLDLGNTSVAKEHTFDFDQLARLTNLTELYIDGLDLYYLDNTRNRPLRSLRLLDLSRNSFIPSNFQLDSFRAMPKLEMLLMRHCLLSTLSIYTEELRTNFPSLKQIYLEGNQLKCSLFSQLLDLLKANGIEPVEPEQPEQCKQGFSLVSQMCCESFIAPVPPENTNPSSIETDHSPIPTVRPETPETPTDPAGDSSPQSDDQSFIIVGIAFAIIGVAGAIISVILRKKRKTQERHAVPRNEPNENFEM</sequence>
<dbReference type="Proteomes" id="UP000000673">
    <property type="component" value="Unassembled WGS sequence"/>
</dbReference>
<keyword evidence="2" id="KW-0677">Repeat</keyword>
<gene>
    <name evidence="6" type="ORF">AND_008933</name>
</gene>
<proteinExistence type="predicted"/>
<evidence type="ECO:0000313" key="7">
    <source>
        <dbReference type="EnsemblMetazoa" id="ADAC008933-PA"/>
    </source>
</evidence>
<dbReference type="VEuPathDB" id="VectorBase:ADAC008933"/>
<keyword evidence="4" id="KW-0812">Transmembrane</keyword>
<dbReference type="InterPro" id="IPR032675">
    <property type="entry name" value="LRR_dom_sf"/>
</dbReference>
<reference evidence="6 8" key="1">
    <citation type="journal article" date="2010" name="BMC Genomics">
        <title>Combination of measures distinguishes pre-miRNAs from other stem-loops in the genome of the newly sequenced Anopheles darlingi.</title>
        <authorList>
            <person name="Mendes N.D."/>
            <person name="Freitas A.T."/>
            <person name="Vasconcelos A.T."/>
            <person name="Sagot M.F."/>
        </authorList>
    </citation>
    <scope>NUCLEOTIDE SEQUENCE</scope>
</reference>
<dbReference type="VEuPathDB" id="VectorBase:ADAR2_000908"/>
<evidence type="ECO:0000256" key="2">
    <source>
        <dbReference type="ARBA" id="ARBA00022737"/>
    </source>
</evidence>
<dbReference type="PANTHER" id="PTHR24366">
    <property type="entry name" value="IG(IMMUNOGLOBULIN) AND LRR(LEUCINE RICH REPEAT) DOMAINS"/>
    <property type="match status" value="1"/>
</dbReference>
<evidence type="ECO:0000313" key="8">
    <source>
        <dbReference type="Proteomes" id="UP000000673"/>
    </source>
</evidence>
<evidence type="ECO:0000256" key="3">
    <source>
        <dbReference type="SAM" id="MobiDB-lite"/>
    </source>
</evidence>
<reference evidence="6" key="2">
    <citation type="submission" date="2010-05" db="EMBL/GenBank/DDBJ databases">
        <authorList>
            <person name="Almeida L.G."/>
            <person name="Nicolas M.F."/>
            <person name="Souza R.C."/>
            <person name="Vasconcelos A.T.R."/>
        </authorList>
    </citation>
    <scope>NUCLEOTIDE SEQUENCE</scope>
</reference>
<evidence type="ECO:0000256" key="4">
    <source>
        <dbReference type="SAM" id="Phobius"/>
    </source>
</evidence>
<dbReference type="PROSITE" id="PS51450">
    <property type="entry name" value="LRR"/>
    <property type="match status" value="1"/>
</dbReference>
<dbReference type="EnsemblMetazoa" id="ADAC008933-RA">
    <property type="protein sequence ID" value="ADAC008933-PA"/>
    <property type="gene ID" value="ADAC008933"/>
</dbReference>